<protein>
    <recommendedName>
        <fullName evidence="3">Phage gp6-like head-tail connector protein</fullName>
    </recommendedName>
</protein>
<dbReference type="Gene3D" id="1.10.246.150">
    <property type="match status" value="1"/>
</dbReference>
<name>A0A1T2XCE9_9BACL</name>
<dbReference type="AlphaFoldDB" id="A0A1T2XCE9"/>
<dbReference type="OrthoDB" id="2664490at2"/>
<evidence type="ECO:0000313" key="2">
    <source>
        <dbReference type="Proteomes" id="UP000190188"/>
    </source>
</evidence>
<sequence>MLTTIERLKQSVSNVEDQQLEFLIKAASSSIIRYINRPLEQKELGEFHNGHAESKFLNLELYPLHEVTSVEMDGETIRDIKLIPEIGRLYREKGWTPGFRNIEVRYSGGYVLPGNENANLPEDIELACILHVQDLMRTPGVVSERVGDISVTYSQDRMSNAVRSLLEGYRRYL</sequence>
<evidence type="ECO:0008006" key="3">
    <source>
        <dbReference type="Google" id="ProtNLM"/>
    </source>
</evidence>
<dbReference type="RefSeq" id="WP_078499247.1">
    <property type="nucleotide sequence ID" value="NZ_MSZX01000005.1"/>
</dbReference>
<proteinExistence type="predicted"/>
<accession>A0A1T2XCE9</accession>
<dbReference type="STRING" id="1324314.BVG16_13730"/>
<dbReference type="InterPro" id="IPR053746">
    <property type="entry name" value="Viral_HT_Connector_Assembly"/>
</dbReference>
<reference evidence="1 2" key="1">
    <citation type="submission" date="2017-01" db="EMBL/GenBank/DDBJ databases">
        <title>Genome analysis of Paenibacillus selenitrireducens ES3-24.</title>
        <authorList>
            <person name="Xu D."/>
            <person name="Yao R."/>
            <person name="Zheng S."/>
        </authorList>
    </citation>
    <scope>NUCLEOTIDE SEQUENCE [LARGE SCALE GENOMIC DNA]</scope>
    <source>
        <strain evidence="1 2">ES3-24</strain>
    </source>
</reference>
<dbReference type="Proteomes" id="UP000190188">
    <property type="component" value="Unassembled WGS sequence"/>
</dbReference>
<keyword evidence="2" id="KW-1185">Reference proteome</keyword>
<comment type="caution">
    <text evidence="1">The sequence shown here is derived from an EMBL/GenBank/DDBJ whole genome shotgun (WGS) entry which is preliminary data.</text>
</comment>
<evidence type="ECO:0000313" key="1">
    <source>
        <dbReference type="EMBL" id="OPA77508.1"/>
    </source>
</evidence>
<organism evidence="1 2">
    <name type="scientific">Paenibacillus selenitireducens</name>
    <dbReference type="NCBI Taxonomy" id="1324314"/>
    <lineage>
        <taxon>Bacteria</taxon>
        <taxon>Bacillati</taxon>
        <taxon>Bacillota</taxon>
        <taxon>Bacilli</taxon>
        <taxon>Bacillales</taxon>
        <taxon>Paenibacillaceae</taxon>
        <taxon>Paenibacillus</taxon>
    </lineage>
</organism>
<gene>
    <name evidence="1" type="ORF">BVG16_13730</name>
</gene>
<dbReference type="EMBL" id="MSZX01000005">
    <property type="protein sequence ID" value="OPA77508.1"/>
    <property type="molecule type" value="Genomic_DNA"/>
</dbReference>